<proteinExistence type="predicted"/>
<comment type="caution">
    <text evidence="1">The sequence shown here is derived from an EMBL/GenBank/DDBJ whole genome shotgun (WGS) entry which is preliminary data.</text>
</comment>
<dbReference type="Proteomes" id="UP000031599">
    <property type="component" value="Unassembled WGS sequence"/>
</dbReference>
<reference evidence="1 2" key="1">
    <citation type="submission" date="2014-12" db="EMBL/GenBank/DDBJ databases">
        <title>Genome assembly of Enhygromyxa salina DSM 15201.</title>
        <authorList>
            <person name="Sharma G."/>
            <person name="Subramanian S."/>
        </authorList>
    </citation>
    <scope>NUCLEOTIDE SEQUENCE [LARGE SCALE GENOMIC DNA]</scope>
    <source>
        <strain evidence="1 2">DSM 15201</strain>
    </source>
</reference>
<organism evidence="1 2">
    <name type="scientific">Enhygromyxa salina</name>
    <dbReference type="NCBI Taxonomy" id="215803"/>
    <lineage>
        <taxon>Bacteria</taxon>
        <taxon>Pseudomonadati</taxon>
        <taxon>Myxococcota</taxon>
        <taxon>Polyangia</taxon>
        <taxon>Nannocystales</taxon>
        <taxon>Nannocystaceae</taxon>
        <taxon>Enhygromyxa</taxon>
    </lineage>
</organism>
<accession>A0A0C2D235</accession>
<dbReference type="PROSITE" id="PS51257">
    <property type="entry name" value="PROKAR_LIPOPROTEIN"/>
    <property type="match status" value="1"/>
</dbReference>
<sequence>MKVMRDPVGLDARATVLLLVALGLGCGPRPPRALGVGEALGPQHSRQLALRAGAAWCWGNNEAGQLGTAGPPWSLEALLVESDWSLAGEPTNE</sequence>
<evidence type="ECO:0000313" key="2">
    <source>
        <dbReference type="Proteomes" id="UP000031599"/>
    </source>
</evidence>
<name>A0A0C2D235_9BACT</name>
<protein>
    <submittedName>
        <fullName evidence="1">Uncharacterized protein</fullName>
    </submittedName>
</protein>
<evidence type="ECO:0000313" key="1">
    <source>
        <dbReference type="EMBL" id="KIG17306.1"/>
    </source>
</evidence>
<gene>
    <name evidence="1" type="ORF">DB30_03489</name>
</gene>
<dbReference type="EMBL" id="JMCC02000027">
    <property type="protein sequence ID" value="KIG17306.1"/>
    <property type="molecule type" value="Genomic_DNA"/>
</dbReference>
<dbReference type="AlphaFoldDB" id="A0A0C2D235"/>